<proteinExistence type="predicted"/>
<evidence type="ECO:0000313" key="1">
    <source>
        <dbReference type="EMBL" id="APD91954.1"/>
    </source>
</evidence>
<accession>A0AAC9NTN1</accession>
<dbReference type="EMBL" id="CP018025">
    <property type="protein sequence ID" value="APD91954.1"/>
    <property type="molecule type" value="Genomic_DNA"/>
</dbReference>
<keyword evidence="1" id="KW-0614">Plasmid</keyword>
<protein>
    <submittedName>
        <fullName evidence="1">Uncharacterized protein</fullName>
    </submittedName>
</protein>
<dbReference type="RefSeq" id="WP_071960564.1">
    <property type="nucleotide sequence ID" value="NZ_CP018025.1"/>
</dbReference>
<dbReference type="Proteomes" id="UP000182101">
    <property type="component" value="Plasmid pAMCP48-600"/>
</dbReference>
<reference evidence="1 2" key="1">
    <citation type="submission" date="2016-11" db="EMBL/GenBank/DDBJ databases">
        <title>Networking in microbes: conjugative elements and plasmids in the genus Alteromonas.</title>
        <authorList>
            <person name="Lopez-Perez M."/>
            <person name="Ramon-Marco N."/>
            <person name="Rodriguez-Valera F."/>
        </authorList>
    </citation>
    <scope>NUCLEOTIDE SEQUENCE [LARGE SCALE GENOMIC DNA]</scope>
    <source>
        <strain evidence="1 2">CP48</strain>
        <plasmid evidence="2">pamcp48-600</plasmid>
    </source>
</reference>
<gene>
    <name evidence="1" type="ORF">BM524_18715</name>
</gene>
<name>A0AAC9NTN1_9ALTE</name>
<dbReference type="AlphaFoldDB" id="A0AAC9NTN1"/>
<geneLocation type="plasmid" evidence="2">
    <name>pamcp48-600</name>
</geneLocation>
<organism evidence="1 2">
    <name type="scientific">Alteromonas mediterranea</name>
    <dbReference type="NCBI Taxonomy" id="314275"/>
    <lineage>
        <taxon>Bacteria</taxon>
        <taxon>Pseudomonadati</taxon>
        <taxon>Pseudomonadota</taxon>
        <taxon>Gammaproteobacteria</taxon>
        <taxon>Alteromonadales</taxon>
        <taxon>Alteromonadaceae</taxon>
        <taxon>Alteromonas/Salinimonas group</taxon>
        <taxon>Alteromonas</taxon>
    </lineage>
</organism>
<evidence type="ECO:0000313" key="2">
    <source>
        <dbReference type="Proteomes" id="UP000182101"/>
    </source>
</evidence>
<sequence>MALRNITENKDDFSAFKYSLYQAIKSNPNMSQQQLGENIAKALGARSYNALNLSERRTEEHQVSVVPTPSVRLYALLTPAGVSVHYPNAEPAFFSLVSVLNSDDSSEDIPVQLFTSRSCKEAQTALASAEAAIPSAHFATLAIRELGETRNEILSDLAEDFQLNASALEAKYTRRLNDLNAWAEYPYAKLTRDAWQDESAGGSTLRGYWSWVEVQLEQLVDAHLVK</sequence>